<dbReference type="GO" id="GO:0052621">
    <property type="term" value="F:diguanylate cyclase activity"/>
    <property type="evidence" value="ECO:0007669"/>
    <property type="project" value="UniProtKB-EC"/>
</dbReference>
<dbReference type="FunFam" id="3.30.70.270:FF:000001">
    <property type="entry name" value="Diguanylate cyclase domain protein"/>
    <property type="match status" value="1"/>
</dbReference>
<comment type="caution">
    <text evidence="6">The sequence shown here is derived from an EMBL/GenBank/DDBJ whole genome shotgun (WGS) entry which is preliminary data.</text>
</comment>
<keyword evidence="3" id="KW-0175">Coiled coil</keyword>
<feature type="coiled-coil region" evidence="3">
    <location>
        <begin position="114"/>
        <end position="141"/>
    </location>
</feature>
<organism evidence="6 7">
    <name type="scientific">Leptospira yasudae</name>
    <dbReference type="NCBI Taxonomy" id="2202201"/>
    <lineage>
        <taxon>Bacteria</taxon>
        <taxon>Pseudomonadati</taxon>
        <taxon>Spirochaetota</taxon>
        <taxon>Spirochaetia</taxon>
        <taxon>Leptospirales</taxon>
        <taxon>Leptospiraceae</taxon>
        <taxon>Leptospira</taxon>
    </lineage>
</organism>
<dbReference type="InterPro" id="IPR000014">
    <property type="entry name" value="PAS"/>
</dbReference>
<dbReference type="GO" id="GO:0005886">
    <property type="term" value="C:plasma membrane"/>
    <property type="evidence" value="ECO:0007669"/>
    <property type="project" value="TreeGrafter"/>
</dbReference>
<dbReference type="PANTHER" id="PTHR45138">
    <property type="entry name" value="REGULATORY COMPONENTS OF SENSORY TRANSDUCTION SYSTEM"/>
    <property type="match status" value="1"/>
</dbReference>
<dbReference type="Gene3D" id="3.30.450.20">
    <property type="entry name" value="PAS domain"/>
    <property type="match status" value="1"/>
</dbReference>
<proteinExistence type="predicted"/>
<name>A0A6N4QWX0_9LEPT</name>
<dbReference type="SUPFAM" id="SSF55785">
    <property type="entry name" value="PYP-like sensor domain (PAS domain)"/>
    <property type="match status" value="1"/>
</dbReference>
<dbReference type="RefSeq" id="WP_135569108.1">
    <property type="nucleotide sequence ID" value="NZ_RQGK01000056.1"/>
</dbReference>
<gene>
    <name evidence="6" type="ORF">EHQ83_08025</name>
</gene>
<dbReference type="GO" id="GO:1902201">
    <property type="term" value="P:negative regulation of bacterial-type flagellum-dependent cell motility"/>
    <property type="evidence" value="ECO:0007669"/>
    <property type="project" value="TreeGrafter"/>
</dbReference>
<dbReference type="EMBL" id="RQGM01000029">
    <property type="protein sequence ID" value="TGL85427.1"/>
    <property type="molecule type" value="Genomic_DNA"/>
</dbReference>
<dbReference type="Gene3D" id="3.30.70.270">
    <property type="match status" value="1"/>
</dbReference>
<dbReference type="PROSITE" id="PS50887">
    <property type="entry name" value="GGDEF"/>
    <property type="match status" value="1"/>
</dbReference>
<dbReference type="Pfam" id="PF08447">
    <property type="entry name" value="PAS_3"/>
    <property type="match status" value="1"/>
</dbReference>
<dbReference type="Pfam" id="PF00990">
    <property type="entry name" value="GGDEF"/>
    <property type="match status" value="1"/>
</dbReference>
<evidence type="ECO:0000259" key="5">
    <source>
        <dbReference type="PROSITE" id="PS50887"/>
    </source>
</evidence>
<dbReference type="EC" id="2.7.7.65" evidence="1"/>
<evidence type="ECO:0000259" key="4">
    <source>
        <dbReference type="PROSITE" id="PS50112"/>
    </source>
</evidence>
<dbReference type="InterPro" id="IPR043128">
    <property type="entry name" value="Rev_trsase/Diguanyl_cyclase"/>
</dbReference>
<sequence>MNFEKEYDLEKLVNNCLDLLSIQRLDGTVLQVNPSFERVLGWTEEELVGKQPFHLLHPEDEETTFQEFEKLNRGLPTLSFQNRFRCKDGNYKFFAWTAFPDLAAGLIYVTGRDISELVETNQKVNKLAAELKEANDQLFEQAYSDPLTKLKNRRAFNEEMNCIVHQSLAKGHSLSLLMIDVDYFKDYNDQFGHPAGDQVLIDLSSLLTQTLRQQDVIARYGGEEFIVAMPDTSETASIQIAERLLQIIREFPWKKRPVTISIGVSTLSQNKKSQIENNVHLMNLIESADRALYHSKMNGRDRATHSSRIVSERKSL</sequence>
<dbReference type="NCBIfam" id="TIGR00229">
    <property type="entry name" value="sensory_box"/>
    <property type="match status" value="1"/>
</dbReference>
<evidence type="ECO:0000256" key="1">
    <source>
        <dbReference type="ARBA" id="ARBA00012528"/>
    </source>
</evidence>
<dbReference type="InterPro" id="IPR035965">
    <property type="entry name" value="PAS-like_dom_sf"/>
</dbReference>
<protein>
    <recommendedName>
        <fullName evidence="1">diguanylate cyclase</fullName>
        <ecNumber evidence="1">2.7.7.65</ecNumber>
    </recommendedName>
</protein>
<dbReference type="CDD" id="cd00130">
    <property type="entry name" value="PAS"/>
    <property type="match status" value="1"/>
</dbReference>
<dbReference type="InterPro" id="IPR029787">
    <property type="entry name" value="Nucleotide_cyclase"/>
</dbReference>
<dbReference type="Proteomes" id="UP000297613">
    <property type="component" value="Unassembled WGS sequence"/>
</dbReference>
<reference evidence="6 7" key="1">
    <citation type="journal article" date="2019" name="PLoS Negl. Trop. Dis.">
        <title>Revisiting the worldwide diversity of Leptospira species in the environment.</title>
        <authorList>
            <person name="Vincent A.T."/>
            <person name="Schiettekatte O."/>
            <person name="Bourhy P."/>
            <person name="Veyrier F.J."/>
            <person name="Picardeau M."/>
        </authorList>
    </citation>
    <scope>NUCLEOTIDE SEQUENCE [LARGE SCALE GENOMIC DNA]</scope>
    <source>
        <strain evidence="6 7">201702445</strain>
    </source>
</reference>
<evidence type="ECO:0000256" key="2">
    <source>
        <dbReference type="ARBA" id="ARBA00034247"/>
    </source>
</evidence>
<dbReference type="SMART" id="SM00267">
    <property type="entry name" value="GGDEF"/>
    <property type="match status" value="1"/>
</dbReference>
<dbReference type="PANTHER" id="PTHR45138:SF9">
    <property type="entry name" value="DIGUANYLATE CYCLASE DGCM-RELATED"/>
    <property type="match status" value="1"/>
</dbReference>
<comment type="catalytic activity">
    <reaction evidence="2">
        <text>2 GTP = 3',3'-c-di-GMP + 2 diphosphate</text>
        <dbReference type="Rhea" id="RHEA:24898"/>
        <dbReference type="ChEBI" id="CHEBI:33019"/>
        <dbReference type="ChEBI" id="CHEBI:37565"/>
        <dbReference type="ChEBI" id="CHEBI:58805"/>
        <dbReference type="EC" id="2.7.7.65"/>
    </reaction>
</comment>
<dbReference type="InterPro" id="IPR013655">
    <property type="entry name" value="PAS_fold_3"/>
</dbReference>
<dbReference type="PROSITE" id="PS50112">
    <property type="entry name" value="PAS"/>
    <property type="match status" value="1"/>
</dbReference>
<dbReference type="GO" id="GO:0043709">
    <property type="term" value="P:cell adhesion involved in single-species biofilm formation"/>
    <property type="evidence" value="ECO:0007669"/>
    <property type="project" value="TreeGrafter"/>
</dbReference>
<dbReference type="SMART" id="SM00091">
    <property type="entry name" value="PAS"/>
    <property type="match status" value="1"/>
</dbReference>
<dbReference type="InterPro" id="IPR050469">
    <property type="entry name" value="Diguanylate_Cyclase"/>
</dbReference>
<evidence type="ECO:0000256" key="3">
    <source>
        <dbReference type="SAM" id="Coils"/>
    </source>
</evidence>
<feature type="domain" description="GGDEF" evidence="5">
    <location>
        <begin position="172"/>
        <end position="308"/>
    </location>
</feature>
<accession>A0A6N4QWX0</accession>
<feature type="domain" description="PAS" evidence="4">
    <location>
        <begin position="5"/>
        <end position="75"/>
    </location>
</feature>
<dbReference type="FunFam" id="3.30.450.20:FF:000062">
    <property type="entry name" value="Diguanylate cyclase (GGDEF) domain protein"/>
    <property type="match status" value="1"/>
</dbReference>
<evidence type="ECO:0000313" key="7">
    <source>
        <dbReference type="Proteomes" id="UP000297613"/>
    </source>
</evidence>
<evidence type="ECO:0000313" key="6">
    <source>
        <dbReference type="EMBL" id="TGL85427.1"/>
    </source>
</evidence>
<dbReference type="CDD" id="cd01949">
    <property type="entry name" value="GGDEF"/>
    <property type="match status" value="1"/>
</dbReference>
<dbReference type="SUPFAM" id="SSF55073">
    <property type="entry name" value="Nucleotide cyclase"/>
    <property type="match status" value="1"/>
</dbReference>
<dbReference type="AlphaFoldDB" id="A0A6N4QWX0"/>
<dbReference type="NCBIfam" id="TIGR00254">
    <property type="entry name" value="GGDEF"/>
    <property type="match status" value="1"/>
</dbReference>
<dbReference type="InterPro" id="IPR000160">
    <property type="entry name" value="GGDEF_dom"/>
</dbReference>